<dbReference type="STRING" id="301148.B4135_0781"/>
<evidence type="ECO:0000313" key="3">
    <source>
        <dbReference type="Proteomes" id="UP000075683"/>
    </source>
</evidence>
<dbReference type="InterPro" id="IPR014202">
    <property type="entry name" value="Spore_II_R"/>
</dbReference>
<name>A0A150M6P7_9BACI</name>
<evidence type="ECO:0000256" key="1">
    <source>
        <dbReference type="SAM" id="MobiDB-lite"/>
    </source>
</evidence>
<evidence type="ECO:0000313" key="2">
    <source>
        <dbReference type="EMBL" id="KYD19882.1"/>
    </source>
</evidence>
<dbReference type="Proteomes" id="UP000075683">
    <property type="component" value="Unassembled WGS sequence"/>
</dbReference>
<comment type="caution">
    <text evidence="2">The sequence shown here is derived from an EMBL/GenBank/DDBJ whole genome shotgun (WGS) entry which is preliminary data.</text>
</comment>
<reference evidence="2 3" key="1">
    <citation type="submission" date="2016-01" db="EMBL/GenBank/DDBJ databases">
        <title>Draft Genome Sequences of Seven Thermophilic Sporeformers Isolated from Foods.</title>
        <authorList>
            <person name="Berendsen E.M."/>
            <person name="Wells-Bennik M.H."/>
            <person name="Krawcyk A.O."/>
            <person name="De Jong A."/>
            <person name="Holsappel S."/>
            <person name="Eijlander R.T."/>
            <person name="Kuipers O.P."/>
        </authorList>
    </citation>
    <scope>NUCLEOTIDE SEQUENCE [LARGE SCALE GENOMIC DNA]</scope>
    <source>
        <strain evidence="2 3">B4135</strain>
    </source>
</reference>
<dbReference type="OrthoDB" id="9793324at2"/>
<dbReference type="RefSeq" id="WP_061568694.1">
    <property type="nucleotide sequence ID" value="NZ_JBAIZG010000072.1"/>
</dbReference>
<dbReference type="Pfam" id="PF09551">
    <property type="entry name" value="Spore_II_R"/>
    <property type="match status" value="1"/>
</dbReference>
<dbReference type="AlphaFoldDB" id="A0A150M6P7"/>
<dbReference type="PATRIC" id="fig|301148.3.peg.3157"/>
<feature type="region of interest" description="Disordered" evidence="1">
    <location>
        <begin position="172"/>
        <end position="198"/>
    </location>
</feature>
<gene>
    <name evidence="2" type="ORF">B4135_0781</name>
</gene>
<dbReference type="NCBIfam" id="TIGR02837">
    <property type="entry name" value="spore_II_R"/>
    <property type="match status" value="1"/>
</dbReference>
<sequence>MWGKKIPALPFFFLTLTLAAILQLYAPKPAYGGREVIIPEDAIRLRILANSNSEEDQRIKRKIRDEVNAEIARWTNHLTSREEARKVIAEKLPEIRAIARRVLKKENPSQDVQVVLDKVYFPTKLYGNFLYPAGRYEAVLITIGEGKGANWWCVLFPPLCFLDFSSGAAVKKPDEKTGVKDGGREESRGEKAEDAGRKEDEVEVKFFVVELFENIRDFFKD</sequence>
<accession>A0A150M6P7</accession>
<organism evidence="2 3">
    <name type="scientific">Caldibacillus debilis</name>
    <dbReference type="NCBI Taxonomy" id="301148"/>
    <lineage>
        <taxon>Bacteria</taxon>
        <taxon>Bacillati</taxon>
        <taxon>Bacillota</taxon>
        <taxon>Bacilli</taxon>
        <taxon>Bacillales</taxon>
        <taxon>Bacillaceae</taxon>
        <taxon>Caldibacillus</taxon>
    </lineage>
</organism>
<proteinExistence type="predicted"/>
<evidence type="ECO:0008006" key="4">
    <source>
        <dbReference type="Google" id="ProtNLM"/>
    </source>
</evidence>
<protein>
    <recommendedName>
        <fullName evidence="4">Stage II sporulation protein R</fullName>
    </recommendedName>
</protein>
<dbReference type="EMBL" id="LQYT01000037">
    <property type="protein sequence ID" value="KYD19882.1"/>
    <property type="molecule type" value="Genomic_DNA"/>
</dbReference>